<dbReference type="PANTHER" id="PTHR43022:SF1">
    <property type="entry name" value="PROTEIN SMF"/>
    <property type="match status" value="1"/>
</dbReference>
<feature type="domain" description="DprA winged helix" evidence="3">
    <location>
        <begin position="323"/>
        <end position="380"/>
    </location>
</feature>
<accession>A0A6N4DZ92</accession>
<dbReference type="InterPro" id="IPR057666">
    <property type="entry name" value="DrpA_SLOG"/>
</dbReference>
<sequence length="395" mass="42931">MGTPDQGGTPEVTDREAEASGELRWWLALQHAPGLGCRGYNQLLEQFGSPGRLFREPTLAESAGRPGAALRDYLRNPDWKRVEQALHWLEHPGHRVITRADPAYPELLTQIADPPPLLYVVGDAHLLELPQLAIVGSRNPTEAGRRTAHEFARHLAGGGLCITSGLASGIDGASHQGALEAQGHTIAVTGTGPDRIYPARHRELAHRIAEEGAIITEFPLGTPPLGANFPRRNRIISGLSLGTLVVEAATKSGSLITARLATEQGREAFAIPGSIHNPLARGCHALIRQGAKLVESADDILEELGPLLERFLIPVSEPQQQPLPEDREWDGEYRRLFAQLSFDPLQIDTLIQRSGLTPEQVSSMLLVLELEDYVSSAPGGCYQLLRSPPVFERNG</sequence>
<dbReference type="InterPro" id="IPR003488">
    <property type="entry name" value="DprA"/>
</dbReference>
<proteinExistence type="inferred from homology"/>
<dbReference type="InterPro" id="IPR036388">
    <property type="entry name" value="WH-like_DNA-bd_sf"/>
</dbReference>
<dbReference type="Pfam" id="PF17782">
    <property type="entry name" value="WHD_DprA"/>
    <property type="match status" value="1"/>
</dbReference>
<protein>
    <submittedName>
        <fullName evidence="4">DNA-protecting protein DprA</fullName>
    </submittedName>
</protein>
<name>A0A6N4DZ92_9GAMM</name>
<dbReference type="PANTHER" id="PTHR43022">
    <property type="entry name" value="PROTEIN SMF"/>
    <property type="match status" value="1"/>
</dbReference>
<evidence type="ECO:0000259" key="2">
    <source>
        <dbReference type="Pfam" id="PF02481"/>
    </source>
</evidence>
<dbReference type="InterPro" id="IPR041614">
    <property type="entry name" value="DprA_WH"/>
</dbReference>
<feature type="domain" description="Smf/DprA SLOG" evidence="2">
    <location>
        <begin position="96"/>
        <end position="304"/>
    </location>
</feature>
<comment type="similarity">
    <text evidence="1">Belongs to the DprA/Smf family.</text>
</comment>
<comment type="caution">
    <text evidence="4">The sequence shown here is derived from an EMBL/GenBank/DDBJ whole genome shotgun (WGS) entry which is preliminary data.</text>
</comment>
<dbReference type="SUPFAM" id="SSF102405">
    <property type="entry name" value="MCP/YpsA-like"/>
    <property type="match status" value="1"/>
</dbReference>
<dbReference type="AlphaFoldDB" id="A0A6N4DZ92"/>
<dbReference type="NCBIfam" id="TIGR00732">
    <property type="entry name" value="dprA"/>
    <property type="match status" value="1"/>
</dbReference>
<reference evidence="4 5" key="1">
    <citation type="submission" date="2018-01" db="EMBL/GenBank/DDBJ databases">
        <title>Novel co-symbiosis in the lucinid bivalve Phacoides pectinatus.</title>
        <authorList>
            <person name="Lim S.J."/>
            <person name="Davis B.G."/>
            <person name="Gill D.E."/>
            <person name="Engel A.S."/>
            <person name="Anderson L.C."/>
            <person name="Campbell B.J."/>
        </authorList>
    </citation>
    <scope>NUCLEOTIDE SEQUENCE [LARGE SCALE GENOMIC DNA]</scope>
    <source>
        <strain evidence="4">N3_P5</strain>
    </source>
</reference>
<dbReference type="Pfam" id="PF02481">
    <property type="entry name" value="DNA_processg_A"/>
    <property type="match status" value="1"/>
</dbReference>
<dbReference type="Proteomes" id="UP000250928">
    <property type="component" value="Unassembled WGS sequence"/>
</dbReference>
<dbReference type="GO" id="GO:0009294">
    <property type="term" value="P:DNA-mediated transformation"/>
    <property type="evidence" value="ECO:0007669"/>
    <property type="project" value="InterPro"/>
</dbReference>
<evidence type="ECO:0000313" key="5">
    <source>
        <dbReference type="Proteomes" id="UP000250928"/>
    </source>
</evidence>
<dbReference type="Gene3D" id="3.40.50.450">
    <property type="match status" value="1"/>
</dbReference>
<gene>
    <name evidence="4" type="primary">dprA</name>
    <name evidence="4" type="ORF">C3L24_01800</name>
</gene>
<organism evidence="4 5">
    <name type="scientific">Candidatus Sedimenticola endophacoides</name>
    <dbReference type="NCBI Taxonomy" id="2548426"/>
    <lineage>
        <taxon>Bacteria</taxon>
        <taxon>Pseudomonadati</taxon>
        <taxon>Pseudomonadota</taxon>
        <taxon>Gammaproteobacteria</taxon>
        <taxon>Chromatiales</taxon>
        <taxon>Sedimenticolaceae</taxon>
        <taxon>Sedimenticola</taxon>
    </lineage>
</organism>
<evidence type="ECO:0000256" key="1">
    <source>
        <dbReference type="ARBA" id="ARBA00006525"/>
    </source>
</evidence>
<evidence type="ECO:0000313" key="4">
    <source>
        <dbReference type="EMBL" id="PUE05180.1"/>
    </source>
</evidence>
<evidence type="ECO:0000259" key="3">
    <source>
        <dbReference type="Pfam" id="PF17782"/>
    </source>
</evidence>
<dbReference type="EMBL" id="PQCO01000094">
    <property type="protein sequence ID" value="PUE05180.1"/>
    <property type="molecule type" value="Genomic_DNA"/>
</dbReference>
<dbReference type="Gene3D" id="1.10.10.10">
    <property type="entry name" value="Winged helix-like DNA-binding domain superfamily/Winged helix DNA-binding domain"/>
    <property type="match status" value="1"/>
</dbReference>